<proteinExistence type="predicted"/>
<accession>A0ACB7S7L1</accession>
<reference evidence="1" key="1">
    <citation type="submission" date="2020-05" db="EMBL/GenBank/DDBJ databases">
        <title>Large-scale comparative analyses of tick genomes elucidate their genetic diversity and vector capacities.</title>
        <authorList>
            <person name="Jia N."/>
            <person name="Wang J."/>
            <person name="Shi W."/>
            <person name="Du L."/>
            <person name="Sun Y."/>
            <person name="Zhan W."/>
            <person name="Jiang J."/>
            <person name="Wang Q."/>
            <person name="Zhang B."/>
            <person name="Ji P."/>
            <person name="Sakyi L.B."/>
            <person name="Cui X."/>
            <person name="Yuan T."/>
            <person name="Jiang B."/>
            <person name="Yang W."/>
            <person name="Lam T.T.-Y."/>
            <person name="Chang Q."/>
            <person name="Ding S."/>
            <person name="Wang X."/>
            <person name="Zhu J."/>
            <person name="Ruan X."/>
            <person name="Zhao L."/>
            <person name="Wei J."/>
            <person name="Que T."/>
            <person name="Du C."/>
            <person name="Cheng J."/>
            <person name="Dai P."/>
            <person name="Han X."/>
            <person name="Huang E."/>
            <person name="Gao Y."/>
            <person name="Liu J."/>
            <person name="Shao H."/>
            <person name="Ye R."/>
            <person name="Li L."/>
            <person name="Wei W."/>
            <person name="Wang X."/>
            <person name="Wang C."/>
            <person name="Yang T."/>
            <person name="Huo Q."/>
            <person name="Li W."/>
            <person name="Guo W."/>
            <person name="Chen H."/>
            <person name="Zhou L."/>
            <person name="Ni X."/>
            <person name="Tian J."/>
            <person name="Zhou Y."/>
            <person name="Sheng Y."/>
            <person name="Liu T."/>
            <person name="Pan Y."/>
            <person name="Xia L."/>
            <person name="Li J."/>
            <person name="Zhao F."/>
            <person name="Cao W."/>
        </authorList>
    </citation>
    <scope>NUCLEOTIDE SEQUENCE</scope>
    <source>
        <strain evidence="1">Hyas-2018</strain>
    </source>
</reference>
<evidence type="ECO:0000313" key="2">
    <source>
        <dbReference type="Proteomes" id="UP000821845"/>
    </source>
</evidence>
<dbReference type="Proteomes" id="UP000821845">
    <property type="component" value="Chromosome 5"/>
</dbReference>
<dbReference type="EMBL" id="CM023485">
    <property type="protein sequence ID" value="KAH6930931.1"/>
    <property type="molecule type" value="Genomic_DNA"/>
</dbReference>
<sequence length="163" mass="17843">MESGRSSDAFLLEGDSGRKNESQPDAPIRRNCPSRVLGRIADAVSSVLAEKLARSLQWLAFAVGRGERLLPEERRGEERRRRVGLLAWPARPGGRQKDDERHSSRNVAHRRAKSRSVGRRGAVNPPFFFIAVALPRGVGPLARPERAASGPPALLLVEAVVSL</sequence>
<organism evidence="1 2">
    <name type="scientific">Hyalomma asiaticum</name>
    <name type="common">Tick</name>
    <dbReference type="NCBI Taxonomy" id="266040"/>
    <lineage>
        <taxon>Eukaryota</taxon>
        <taxon>Metazoa</taxon>
        <taxon>Ecdysozoa</taxon>
        <taxon>Arthropoda</taxon>
        <taxon>Chelicerata</taxon>
        <taxon>Arachnida</taxon>
        <taxon>Acari</taxon>
        <taxon>Parasitiformes</taxon>
        <taxon>Ixodida</taxon>
        <taxon>Ixodoidea</taxon>
        <taxon>Ixodidae</taxon>
        <taxon>Hyalomminae</taxon>
        <taxon>Hyalomma</taxon>
    </lineage>
</organism>
<gene>
    <name evidence="1" type="ORF">HPB50_021033</name>
</gene>
<protein>
    <submittedName>
        <fullName evidence="1">Uncharacterized protein</fullName>
    </submittedName>
</protein>
<name>A0ACB7S7L1_HYAAI</name>
<keyword evidence="2" id="KW-1185">Reference proteome</keyword>
<comment type="caution">
    <text evidence="1">The sequence shown here is derived from an EMBL/GenBank/DDBJ whole genome shotgun (WGS) entry which is preliminary data.</text>
</comment>
<evidence type="ECO:0000313" key="1">
    <source>
        <dbReference type="EMBL" id="KAH6930931.1"/>
    </source>
</evidence>